<keyword evidence="1" id="KW-0119">Carbohydrate metabolism</keyword>
<evidence type="ECO:0000313" key="4">
    <source>
        <dbReference type="Proteomes" id="UP000632138"/>
    </source>
</evidence>
<feature type="binding site" evidence="1">
    <location>
        <position position="270"/>
    </location>
    <ligand>
        <name>Mg(2+)</name>
        <dbReference type="ChEBI" id="CHEBI:18420"/>
        <label>2</label>
    </ligand>
</feature>
<comment type="caution">
    <text evidence="1">Lacks conserved residue(s) required for the propagation of feature annotation.</text>
</comment>
<feature type="binding site" evidence="1">
    <location>
        <position position="258"/>
    </location>
    <ligand>
        <name>Mg(2+)</name>
        <dbReference type="ChEBI" id="CHEBI:18420"/>
        <label>1</label>
    </ligand>
</feature>
<comment type="caution">
    <text evidence="3">The sequence shown here is derived from an EMBL/GenBank/DDBJ whole genome shotgun (WGS) entry which is preliminary data.</text>
</comment>
<feature type="binding site" evidence="1">
    <location>
        <position position="272"/>
    </location>
    <ligand>
        <name>Mg(2+)</name>
        <dbReference type="ChEBI" id="CHEBI:18420"/>
        <label>2</label>
    </ligand>
</feature>
<dbReference type="SUPFAM" id="SSF56112">
    <property type="entry name" value="Protein kinase-like (PK-like)"/>
    <property type="match status" value="1"/>
</dbReference>
<dbReference type="HAMAP" id="MF_02218">
    <property type="entry name" value="GlcN_kinase"/>
    <property type="match status" value="1"/>
</dbReference>
<dbReference type="InterPro" id="IPR043674">
    <property type="entry name" value="GlcN_kinase"/>
</dbReference>
<comment type="function">
    <text evidence="1">Catalyzes the ATP-dependent phosphorylation of D-glucosamine (GlcN) to D-glucosamine 6-phosphate. May be involved in the phosphorylation of acquired extracellular GlcN derived from the hydrolysis of chitosan, i.e., in the incorporation of exogenous GlcN into the bacterial GlcNAc metabolism.</text>
</comment>
<gene>
    <name evidence="3" type="ORF">JIG36_40930</name>
</gene>
<organism evidence="3 4">
    <name type="scientific">Paractinoplanes ovalisporus</name>
    <dbReference type="NCBI Taxonomy" id="2810368"/>
    <lineage>
        <taxon>Bacteria</taxon>
        <taxon>Bacillati</taxon>
        <taxon>Actinomycetota</taxon>
        <taxon>Actinomycetes</taxon>
        <taxon>Micromonosporales</taxon>
        <taxon>Micromonosporaceae</taxon>
        <taxon>Paractinoplanes</taxon>
    </lineage>
</organism>
<dbReference type="Proteomes" id="UP000632138">
    <property type="component" value="Unassembled WGS sequence"/>
</dbReference>
<keyword evidence="1" id="KW-0067">ATP-binding</keyword>
<keyword evidence="1" id="KW-0808">Transferase</keyword>
<feature type="binding site" evidence="1">
    <location>
        <position position="253"/>
    </location>
    <ligand>
        <name>D-glucosamine</name>
        <dbReference type="ChEBI" id="CHEBI:58723"/>
    </ligand>
</feature>
<evidence type="ECO:0000256" key="1">
    <source>
        <dbReference type="HAMAP-Rule" id="MF_02218"/>
    </source>
</evidence>
<proteinExistence type="inferred from homology"/>
<evidence type="ECO:0000313" key="3">
    <source>
        <dbReference type="EMBL" id="MBM2621884.1"/>
    </source>
</evidence>
<keyword evidence="1" id="KW-0418">Kinase</keyword>
<feature type="binding site" evidence="1">
    <location>
        <position position="358"/>
    </location>
    <ligand>
        <name>D-glucosamine</name>
        <dbReference type="ChEBI" id="CHEBI:58723"/>
    </ligand>
</feature>
<comment type="cofactor">
    <cofactor evidence="1">
        <name>Mg(2+)</name>
        <dbReference type="ChEBI" id="CHEBI:18420"/>
    </cofactor>
    <text evidence="1">Binds 2 Mg(2+) ions per subunit.</text>
</comment>
<dbReference type="RefSeq" id="WP_203381969.1">
    <property type="nucleotide sequence ID" value="NZ_JAENHP010000022.1"/>
</dbReference>
<comment type="subunit">
    <text evidence="1">Monomer.</text>
</comment>
<feature type="binding site" evidence="1">
    <location>
        <position position="270"/>
    </location>
    <ligand>
        <name>Mg(2+)</name>
        <dbReference type="ChEBI" id="CHEBI:18420"/>
        <label>1</label>
    </ligand>
</feature>
<feature type="binding site" evidence="1">
    <location>
        <position position="105"/>
    </location>
    <ligand>
        <name>ATP</name>
        <dbReference type="ChEBI" id="CHEBI:30616"/>
    </ligand>
</feature>
<keyword evidence="1" id="KW-0547">Nucleotide-binding</keyword>
<protein>
    <recommendedName>
        <fullName evidence="1">Glucosamine kinase</fullName>
        <shortName evidence="1">GlcN kinase</shortName>
        <shortName evidence="1">GlcNK</shortName>
        <ecNumber evidence="1">2.7.1.8</ecNumber>
    </recommendedName>
</protein>
<comment type="similarity">
    <text evidence="1">Belongs to the actinobacterial glucosamine kinase family.</text>
</comment>
<sequence>MTGRSAELVHRIINGDETVRIFVPIIQDIEATERPITVDQTNESVVVGEKLVVKWMRTPAPDRSTRILAHLAANGFRRMPTPHAALFDGDNLVALVTEFLPDGQDGYDWCVDDLLAELDGGPPTRIGTELDDSDGSPPTRIGTELDGSDSGPPTGIGAELGALTAEMHAALATPSVHIPHPIFAAAPADGWADLLDEALATADVDESPATATEPWAPATDAAEWLRSMRPRLAADLDSPARRNPGPAIHLHGDLHVGQILRWRDGYAVIDFDGNPTRAARAEPVARDVAQLRMSVLHVAEIANKRTGGRHRDALVEWGRRAADDLLTAYGKGLDLAGLGDLFRGELLRPFEVEQECRELVYADRFLPRWRYAPVGVLRSWYG</sequence>
<accession>A0ABS2APU4</accession>
<feature type="short sequence motif" description="Substrate specificity determinant motif" evidence="1">
    <location>
        <begin position="354"/>
        <end position="369"/>
    </location>
</feature>
<dbReference type="Gene3D" id="3.90.1200.10">
    <property type="match status" value="1"/>
</dbReference>
<dbReference type="EC" id="2.7.1.8" evidence="1"/>
<evidence type="ECO:0000256" key="2">
    <source>
        <dbReference type="SAM" id="MobiDB-lite"/>
    </source>
</evidence>
<dbReference type="EMBL" id="JAENHP010000022">
    <property type="protein sequence ID" value="MBM2621884.1"/>
    <property type="molecule type" value="Genomic_DNA"/>
</dbReference>
<keyword evidence="4" id="KW-1185">Reference proteome</keyword>
<feature type="binding site" evidence="1">
    <location>
        <position position="54"/>
    </location>
    <ligand>
        <name>ATP</name>
        <dbReference type="ChEBI" id="CHEBI:30616"/>
    </ligand>
</feature>
<name>A0ABS2APU4_9ACTN</name>
<reference evidence="3 4" key="1">
    <citation type="submission" date="2021-01" db="EMBL/GenBank/DDBJ databases">
        <title>Actinoplanes sp. nov. LDG1-06 isolated from lichen.</title>
        <authorList>
            <person name="Saeng-In P."/>
            <person name="Phongsopitanun W."/>
            <person name="Kanchanasin P."/>
            <person name="Yuki M."/>
            <person name="Kudo T."/>
            <person name="Ohkuma M."/>
            <person name="Tanasupawat S."/>
        </authorList>
    </citation>
    <scope>NUCLEOTIDE SEQUENCE [LARGE SCALE GENOMIC DNA]</scope>
    <source>
        <strain evidence="3 4">LDG1-06</strain>
    </source>
</reference>
<feature type="region of interest" description="Disordered" evidence="2">
    <location>
        <begin position="120"/>
        <end position="154"/>
    </location>
</feature>
<keyword evidence="1" id="KW-0479">Metal-binding</keyword>
<dbReference type="InterPro" id="IPR011009">
    <property type="entry name" value="Kinase-like_dom_sf"/>
</dbReference>
<keyword evidence="1" id="KW-0460">Magnesium</keyword>
<comment type="catalytic activity">
    <reaction evidence="1">
        <text>D-glucosamine + ATP = D-glucosamine 6-phosphate + ADP + H(+)</text>
        <dbReference type="Rhea" id="RHEA:10948"/>
        <dbReference type="ChEBI" id="CHEBI:15378"/>
        <dbReference type="ChEBI" id="CHEBI:30616"/>
        <dbReference type="ChEBI" id="CHEBI:58723"/>
        <dbReference type="ChEBI" id="CHEBI:58725"/>
        <dbReference type="ChEBI" id="CHEBI:456216"/>
        <dbReference type="EC" id="2.7.1.8"/>
    </reaction>
</comment>